<dbReference type="Gene3D" id="3.30.960.10">
    <property type="entry name" value="eRF1 domain 1"/>
    <property type="match status" value="1"/>
</dbReference>
<dbReference type="SMART" id="SM01194">
    <property type="entry name" value="eRF1_1"/>
    <property type="match status" value="1"/>
</dbReference>
<keyword evidence="2" id="KW-0963">Cytoplasm</keyword>
<dbReference type="InterPro" id="IPR004403">
    <property type="entry name" value="Peptide_chain-rel_eRF1/aRF1"/>
</dbReference>
<dbReference type="AlphaFoldDB" id="A0A218W6N2"/>
<dbReference type="SUPFAM" id="SSF55315">
    <property type="entry name" value="L30e-like"/>
    <property type="match status" value="1"/>
</dbReference>
<evidence type="ECO:0000256" key="1">
    <source>
        <dbReference type="ARBA" id="ARBA00004496"/>
    </source>
</evidence>
<feature type="domain" description="eRF1/Pelota-like N-terminal" evidence="5">
    <location>
        <begin position="13"/>
        <end position="140"/>
    </location>
</feature>
<dbReference type="InterPro" id="IPR005142">
    <property type="entry name" value="eRF1_3"/>
</dbReference>
<dbReference type="InterPro" id="IPR005140">
    <property type="entry name" value="eRF1_Pelota-like_N"/>
</dbReference>
<dbReference type="InterPro" id="IPR024049">
    <property type="entry name" value="eRF1_1_sf"/>
</dbReference>
<organism evidence="6 7">
    <name type="scientific">Punica granatum</name>
    <name type="common">Pomegranate</name>
    <dbReference type="NCBI Taxonomy" id="22663"/>
    <lineage>
        <taxon>Eukaryota</taxon>
        <taxon>Viridiplantae</taxon>
        <taxon>Streptophyta</taxon>
        <taxon>Embryophyta</taxon>
        <taxon>Tracheophyta</taxon>
        <taxon>Spermatophyta</taxon>
        <taxon>Magnoliopsida</taxon>
        <taxon>eudicotyledons</taxon>
        <taxon>Gunneridae</taxon>
        <taxon>Pentapetalae</taxon>
        <taxon>rosids</taxon>
        <taxon>malvids</taxon>
        <taxon>Myrtales</taxon>
        <taxon>Lythraceae</taxon>
        <taxon>Punica</taxon>
    </lineage>
</organism>
<dbReference type="Proteomes" id="UP000197138">
    <property type="component" value="Unassembled WGS sequence"/>
</dbReference>
<dbReference type="InterPro" id="IPR042226">
    <property type="entry name" value="eFR1_2_sf"/>
</dbReference>
<dbReference type="EMBL" id="MTKT01005034">
    <property type="protein sequence ID" value="OWM68296.1"/>
    <property type="molecule type" value="Genomic_DNA"/>
</dbReference>
<gene>
    <name evidence="6" type="ORF">CDL15_Pgr004778</name>
</gene>
<dbReference type="Gene3D" id="3.30.1330.30">
    <property type="match status" value="1"/>
</dbReference>
<comment type="function">
    <text evidence="4">Directs the termination of nascent peptide synthesis (translation) in response to the termination codons UAA, UAG and UGA. Modulates plant growth and development.</text>
</comment>
<keyword evidence="3" id="KW-0341">Growth regulation</keyword>
<dbReference type="FunFam" id="3.30.1330.30:FF:000032">
    <property type="entry name" value="Eukaryotic peptide chain release factor subunit 1"/>
    <property type="match status" value="1"/>
</dbReference>
<evidence type="ECO:0000313" key="6">
    <source>
        <dbReference type="EMBL" id="OWM68296.1"/>
    </source>
</evidence>
<comment type="subcellular location">
    <subcellularLocation>
        <location evidence="1">Cytoplasm</location>
    </subcellularLocation>
</comment>
<reference evidence="7" key="1">
    <citation type="journal article" date="2017" name="Plant J.">
        <title>The pomegranate (Punica granatum L.) genome and the genomics of punicalagin biosynthesis.</title>
        <authorList>
            <person name="Qin G."/>
            <person name="Xu C."/>
            <person name="Ming R."/>
            <person name="Tang H."/>
            <person name="Guyot R."/>
            <person name="Kramer E.M."/>
            <person name="Hu Y."/>
            <person name="Yi X."/>
            <person name="Qi Y."/>
            <person name="Xu X."/>
            <person name="Gao Z."/>
            <person name="Pan H."/>
            <person name="Jian J."/>
            <person name="Tian Y."/>
            <person name="Yue Z."/>
            <person name="Xu Y."/>
        </authorList>
    </citation>
    <scope>NUCLEOTIDE SEQUENCE [LARGE SCALE GENOMIC DNA]</scope>
    <source>
        <strain evidence="7">cv. Dabenzi</strain>
    </source>
</reference>
<comment type="caution">
    <text evidence="6">The sequence shown here is derived from an EMBL/GenBank/DDBJ whole genome shotgun (WGS) entry which is preliminary data.</text>
</comment>
<evidence type="ECO:0000256" key="4">
    <source>
        <dbReference type="ARBA" id="ARBA00045523"/>
    </source>
</evidence>
<evidence type="ECO:0000259" key="5">
    <source>
        <dbReference type="SMART" id="SM01194"/>
    </source>
</evidence>
<sequence>MFDAHENHWNNWNIEIWKIKKLIKDLDAAQGNGTSIISLIIPPGDQISRVTKMLQDEYETATKSQSPANLLGAITSTQQRLELYGEVPPNGLVLYAGTVLTEDGIEKNVNIDFEPFKPINASLYLRDSKFHTKALFELLSSDHKFGFIIMDGNGTTLFGTLSGNSPKVLHKFSVEDPSRKRDREGQSALPFAGLFLARAAGFKVGLSDIRMFDPRLGAKILDIYHTRFGEEYAFDVAIRLSLETINIVNTIPERKLLGKYSEEIRQDPRRCVSEVDKTLEALEMGAIEILIVLDFLAIDRYTLKNTSTGEVLVKYLNRYEERDKDNLCDSATLGELVVQENMSLVDWLANEHERFGRVLRFVTDIIGPGFLFGKQFGGIGGILRYQPEDGKEKKVTIDFEPFDPMNALLYPVHSTFNTEAMKELLQSDHKIGFIVMEVDGALFGTRCGNTREVLYKFTEEEIKYRRKGHERGEPLSPHQYAWLQLRKRDRAIGKTIDLAPQLFSDPATG</sequence>
<dbReference type="SUPFAM" id="SSF55481">
    <property type="entry name" value="N-terminal domain of eukaryotic peptide chain release factor subunit 1, ERF1"/>
    <property type="match status" value="2"/>
</dbReference>
<dbReference type="SUPFAM" id="SSF53137">
    <property type="entry name" value="Translational machinery components"/>
    <property type="match status" value="1"/>
</dbReference>
<evidence type="ECO:0000256" key="3">
    <source>
        <dbReference type="ARBA" id="ARBA00022604"/>
    </source>
</evidence>
<dbReference type="GO" id="GO:0003747">
    <property type="term" value="F:translation release factor activity"/>
    <property type="evidence" value="ECO:0007669"/>
    <property type="project" value="InterPro"/>
</dbReference>
<dbReference type="InterPro" id="IPR029064">
    <property type="entry name" value="Ribosomal_eL30-like_sf"/>
</dbReference>
<dbReference type="Gene3D" id="3.30.420.60">
    <property type="entry name" value="eRF1 domain 2"/>
    <property type="match status" value="2"/>
</dbReference>
<proteinExistence type="predicted"/>
<dbReference type="GO" id="GO:0005737">
    <property type="term" value="C:cytoplasm"/>
    <property type="evidence" value="ECO:0007669"/>
    <property type="project" value="UniProtKB-SubCell"/>
</dbReference>
<evidence type="ECO:0000256" key="2">
    <source>
        <dbReference type="ARBA" id="ARBA00022490"/>
    </source>
</evidence>
<evidence type="ECO:0000313" key="7">
    <source>
        <dbReference type="Proteomes" id="UP000197138"/>
    </source>
</evidence>
<dbReference type="PANTHER" id="PTHR10113">
    <property type="entry name" value="PEPTIDE CHAIN RELEASE FACTOR SUBUNIT 1"/>
    <property type="match status" value="1"/>
</dbReference>
<dbReference type="Pfam" id="PF03463">
    <property type="entry name" value="eRF1_1"/>
    <property type="match status" value="1"/>
</dbReference>
<accession>A0A218W6N2</accession>
<name>A0A218W6N2_PUNGR</name>
<protein>
    <recommendedName>
        <fullName evidence="5">eRF1/Pelota-like N-terminal domain-containing protein</fullName>
    </recommendedName>
</protein>
<dbReference type="Pfam" id="PF03465">
    <property type="entry name" value="eRF1_3"/>
    <property type="match status" value="1"/>
</dbReference>